<gene>
    <name evidence="1" type="ORF">PILCRDRAFT_16070</name>
</gene>
<reference evidence="2" key="2">
    <citation type="submission" date="2015-01" db="EMBL/GenBank/DDBJ databases">
        <title>Evolutionary Origins and Diversification of the Mycorrhizal Mutualists.</title>
        <authorList>
            <consortium name="DOE Joint Genome Institute"/>
            <consortium name="Mycorrhizal Genomics Consortium"/>
            <person name="Kohler A."/>
            <person name="Kuo A."/>
            <person name="Nagy L.G."/>
            <person name="Floudas D."/>
            <person name="Copeland A."/>
            <person name="Barry K.W."/>
            <person name="Cichocki N."/>
            <person name="Veneault-Fourrey C."/>
            <person name="LaButti K."/>
            <person name="Lindquist E.A."/>
            <person name="Lipzen A."/>
            <person name="Lundell T."/>
            <person name="Morin E."/>
            <person name="Murat C."/>
            <person name="Riley R."/>
            <person name="Ohm R."/>
            <person name="Sun H."/>
            <person name="Tunlid A."/>
            <person name="Henrissat B."/>
            <person name="Grigoriev I.V."/>
            <person name="Hibbett D.S."/>
            <person name="Martin F."/>
        </authorList>
    </citation>
    <scope>NUCLEOTIDE SEQUENCE [LARGE SCALE GENOMIC DNA]</scope>
    <source>
        <strain evidence="2">F 1598</strain>
    </source>
</reference>
<keyword evidence="2" id="KW-1185">Reference proteome</keyword>
<dbReference type="Proteomes" id="UP000054166">
    <property type="component" value="Unassembled WGS sequence"/>
</dbReference>
<proteinExistence type="predicted"/>
<protein>
    <submittedName>
        <fullName evidence="1">Uncharacterized protein</fullName>
    </submittedName>
</protein>
<name>A0A0C3AFE7_PILCF</name>
<evidence type="ECO:0000313" key="2">
    <source>
        <dbReference type="Proteomes" id="UP000054166"/>
    </source>
</evidence>
<organism evidence="1 2">
    <name type="scientific">Piloderma croceum (strain F 1598)</name>
    <dbReference type="NCBI Taxonomy" id="765440"/>
    <lineage>
        <taxon>Eukaryota</taxon>
        <taxon>Fungi</taxon>
        <taxon>Dikarya</taxon>
        <taxon>Basidiomycota</taxon>
        <taxon>Agaricomycotina</taxon>
        <taxon>Agaricomycetes</taxon>
        <taxon>Agaricomycetidae</taxon>
        <taxon>Atheliales</taxon>
        <taxon>Atheliaceae</taxon>
        <taxon>Piloderma</taxon>
    </lineage>
</organism>
<accession>A0A0C3AFE7</accession>
<dbReference type="AlphaFoldDB" id="A0A0C3AFE7"/>
<sequence length="161" mass="18146">MPSLFLCLYKRRGATDYHWALAPHQETDATAPYNPTNFYQIDTYWGNWVTTHGSGFLGNANQFVGCVKLPPVEFVDYPELTHRINALSATPPVGYSMYYGVAWSCIEWVLVLLRQLAEGGHINIDLQGFVAMITGWARQMQNGTLGVVYNNNVRVVTPNWS</sequence>
<dbReference type="EMBL" id="KN833126">
    <property type="protein sequence ID" value="KIM72518.1"/>
    <property type="molecule type" value="Genomic_DNA"/>
</dbReference>
<reference evidence="1 2" key="1">
    <citation type="submission" date="2014-04" db="EMBL/GenBank/DDBJ databases">
        <authorList>
            <consortium name="DOE Joint Genome Institute"/>
            <person name="Kuo A."/>
            <person name="Tarkka M."/>
            <person name="Buscot F."/>
            <person name="Kohler A."/>
            <person name="Nagy L.G."/>
            <person name="Floudas D."/>
            <person name="Copeland A."/>
            <person name="Barry K.W."/>
            <person name="Cichocki N."/>
            <person name="Veneault-Fourrey C."/>
            <person name="LaButti K."/>
            <person name="Lindquist E.A."/>
            <person name="Lipzen A."/>
            <person name="Lundell T."/>
            <person name="Morin E."/>
            <person name="Murat C."/>
            <person name="Sun H."/>
            <person name="Tunlid A."/>
            <person name="Henrissat B."/>
            <person name="Grigoriev I.V."/>
            <person name="Hibbett D.S."/>
            <person name="Martin F."/>
            <person name="Nordberg H.P."/>
            <person name="Cantor M.N."/>
            <person name="Hua S.X."/>
        </authorList>
    </citation>
    <scope>NUCLEOTIDE SEQUENCE [LARGE SCALE GENOMIC DNA]</scope>
    <source>
        <strain evidence="1 2">F 1598</strain>
    </source>
</reference>
<dbReference type="HOGENOM" id="CLU_1644370_0_0_1"/>
<dbReference type="InParanoid" id="A0A0C3AFE7"/>
<evidence type="ECO:0000313" key="1">
    <source>
        <dbReference type="EMBL" id="KIM72518.1"/>
    </source>
</evidence>